<accession>R9NYX1</accession>
<gene>
    <name evidence="2" type="ORF">PHSY_001502</name>
</gene>
<organism evidence="2 3">
    <name type="scientific">Pseudozyma hubeiensis (strain SY62)</name>
    <name type="common">Yeast</name>
    <dbReference type="NCBI Taxonomy" id="1305764"/>
    <lineage>
        <taxon>Eukaryota</taxon>
        <taxon>Fungi</taxon>
        <taxon>Dikarya</taxon>
        <taxon>Basidiomycota</taxon>
        <taxon>Ustilaginomycotina</taxon>
        <taxon>Ustilaginomycetes</taxon>
        <taxon>Ustilaginales</taxon>
        <taxon>Ustilaginaceae</taxon>
        <taxon>Pseudozyma</taxon>
    </lineage>
</organism>
<reference evidence="3" key="1">
    <citation type="journal article" date="2013" name="Genome Announc.">
        <title>Draft genome sequence of the basidiomycetous yeast-like fungus Pseudozyma hubeiensis SY62, which produces an abundant amount of the biosurfactant mannosylerythritol lipids.</title>
        <authorList>
            <person name="Konishi M."/>
            <person name="Hatada Y."/>
            <person name="Horiuchi J."/>
        </authorList>
    </citation>
    <scope>NUCLEOTIDE SEQUENCE [LARGE SCALE GENOMIC DNA]</scope>
    <source>
        <strain evidence="3">SY62</strain>
    </source>
</reference>
<proteinExistence type="predicted"/>
<keyword evidence="3" id="KW-1185">Reference proteome</keyword>
<feature type="region of interest" description="Disordered" evidence="1">
    <location>
        <begin position="91"/>
        <end position="132"/>
    </location>
</feature>
<dbReference type="EMBL" id="DF238779">
    <property type="protein sequence ID" value="GAC93934.1"/>
    <property type="molecule type" value="Genomic_DNA"/>
</dbReference>
<evidence type="ECO:0000313" key="2">
    <source>
        <dbReference type="EMBL" id="GAC93934.1"/>
    </source>
</evidence>
<evidence type="ECO:0000313" key="3">
    <source>
        <dbReference type="Proteomes" id="UP000014071"/>
    </source>
</evidence>
<evidence type="ECO:0000256" key="1">
    <source>
        <dbReference type="SAM" id="MobiDB-lite"/>
    </source>
</evidence>
<dbReference type="AlphaFoldDB" id="R9NYX1"/>
<name>R9NYX1_PSEHS</name>
<dbReference type="Proteomes" id="UP000014071">
    <property type="component" value="Unassembled WGS sequence"/>
</dbReference>
<protein>
    <submittedName>
        <fullName evidence="2">Uncharacterized protein</fullName>
    </submittedName>
</protein>
<sequence>MQKRQNQAELSICYAVFRQKTRDRSGTILFDIADRQMRLHFWRATCTQRIARTWDSALHLPRSRRDRPGEPLRRTAASTFDIIVMVDRHKRGCRSHTSSQAKGNVTPGDAVRQVRQNPRRLAHRGEGGQSIG</sequence>
<dbReference type="RefSeq" id="XP_012187521.1">
    <property type="nucleotide sequence ID" value="XM_012332131.1"/>
</dbReference>
<dbReference type="HOGENOM" id="CLU_1917993_0_0_1"/>
<dbReference type="GeneID" id="24106800"/>